<dbReference type="PROSITE" id="PS51186">
    <property type="entry name" value="GNAT"/>
    <property type="match status" value="1"/>
</dbReference>
<dbReference type="InterPro" id="IPR016181">
    <property type="entry name" value="Acyl_CoA_acyltransferase"/>
</dbReference>
<dbReference type="Proteomes" id="UP001501323">
    <property type="component" value="Unassembled WGS sequence"/>
</dbReference>
<gene>
    <name evidence="3" type="ORF">GCM10023332_08500</name>
</gene>
<feature type="domain" description="CN hydrolase" evidence="1">
    <location>
        <begin position="230"/>
        <end position="487"/>
    </location>
</feature>
<dbReference type="SUPFAM" id="SSF55729">
    <property type="entry name" value="Acyl-CoA N-acyltransferases (Nat)"/>
    <property type="match status" value="1"/>
</dbReference>
<dbReference type="CDD" id="cd07574">
    <property type="entry name" value="nitrilase_Rim1_like"/>
    <property type="match status" value="1"/>
</dbReference>
<dbReference type="PANTHER" id="PTHR23088">
    <property type="entry name" value="NITRILASE-RELATED"/>
    <property type="match status" value="1"/>
</dbReference>
<evidence type="ECO:0000313" key="3">
    <source>
        <dbReference type="EMBL" id="GAA4858890.1"/>
    </source>
</evidence>
<dbReference type="InterPro" id="IPR036526">
    <property type="entry name" value="C-N_Hydrolase_sf"/>
</dbReference>
<comment type="caution">
    <text evidence="3">The sequence shown here is derived from an EMBL/GenBank/DDBJ whole genome shotgun (WGS) entry which is preliminary data.</text>
</comment>
<dbReference type="InterPro" id="IPR000182">
    <property type="entry name" value="GNAT_dom"/>
</dbReference>
<protein>
    <submittedName>
        <fullName evidence="3">Bifunctional GNAT family N-acetyltransferase/carbon-nitrogen hydrolase family protein</fullName>
    </submittedName>
</protein>
<organism evidence="3 4">
    <name type="scientific">Luteimonas vadosa</name>
    <dbReference type="NCBI Taxonomy" id="1165507"/>
    <lineage>
        <taxon>Bacteria</taxon>
        <taxon>Pseudomonadati</taxon>
        <taxon>Pseudomonadota</taxon>
        <taxon>Gammaproteobacteria</taxon>
        <taxon>Lysobacterales</taxon>
        <taxon>Lysobacteraceae</taxon>
        <taxon>Luteimonas</taxon>
    </lineage>
</organism>
<evidence type="ECO:0000313" key="4">
    <source>
        <dbReference type="Proteomes" id="UP001501323"/>
    </source>
</evidence>
<accession>A0ABP9DX27</accession>
<proteinExistence type="predicted"/>
<name>A0ABP9DX27_9GAMM</name>
<sequence>MPKRHADAKPKLIVRHMEPKDFPALVALSERVYESGYTEEMLRGQLSHFGEGQFVAEYEGEVVGHCATFRIDEATAMAPHTWREITGGGFASRHDPKGDWLYGMEVCVDPDFRGRRLGRRLYDQRKKLCQQLDLKGIVFVGRLPGLQRKLKQYGSVESYIEAVENERARDATLSFQLRNDFVPRGVMPKYLPSDTASMGYGVRLLWRNPRRAENPVIRRQQKEGRLPDTVRVATVQYQQRRIADFDAFARQVEYFVDIAADYRSDFVVFPELFTLQLLSVANEPLSPADSLRTLTQYTEQFRDMLKRLAVAYNINIIGGSHPTYVEDGDIHNVCYVALRDGSLHTQEKLHPTPNERYWWKIAGGEQAAAILTDCGPIGVMICYDSEFPELARHLVDQGALLLFVPFCTDVRQGYLRVRYCCQARAVENQVYVVTSGNVGNLPGVNNFDIQYAQSGIFTPCDFPFPPDGVAAMTTENTEAVAFADLRLDALVEARSSGTVLNLKDRRHDLYLTTWSVPSEIAKRKAAKPAT</sequence>
<keyword evidence="4" id="KW-1185">Reference proteome</keyword>
<dbReference type="Gene3D" id="3.40.630.30">
    <property type="match status" value="1"/>
</dbReference>
<dbReference type="Gene3D" id="3.60.110.10">
    <property type="entry name" value="Carbon-nitrogen hydrolase"/>
    <property type="match status" value="1"/>
</dbReference>
<dbReference type="Pfam" id="PF00795">
    <property type="entry name" value="CN_hydrolase"/>
    <property type="match status" value="1"/>
</dbReference>
<reference evidence="4" key="1">
    <citation type="journal article" date="2019" name="Int. J. Syst. Evol. Microbiol.">
        <title>The Global Catalogue of Microorganisms (GCM) 10K type strain sequencing project: providing services to taxonomists for standard genome sequencing and annotation.</title>
        <authorList>
            <consortium name="The Broad Institute Genomics Platform"/>
            <consortium name="The Broad Institute Genome Sequencing Center for Infectious Disease"/>
            <person name="Wu L."/>
            <person name="Ma J."/>
        </authorList>
    </citation>
    <scope>NUCLEOTIDE SEQUENCE [LARGE SCALE GENOMIC DNA]</scope>
    <source>
        <strain evidence="4">JCM 18392</strain>
    </source>
</reference>
<dbReference type="RefSeq" id="WP_345294241.1">
    <property type="nucleotide sequence ID" value="NZ_BAABJY010000001.1"/>
</dbReference>
<dbReference type="EMBL" id="BAABJY010000001">
    <property type="protein sequence ID" value="GAA4858890.1"/>
    <property type="molecule type" value="Genomic_DNA"/>
</dbReference>
<dbReference type="Pfam" id="PF00583">
    <property type="entry name" value="Acetyltransf_1"/>
    <property type="match status" value="1"/>
</dbReference>
<dbReference type="InterPro" id="IPR003010">
    <property type="entry name" value="C-N_Hydrolase"/>
</dbReference>
<dbReference type="GO" id="GO:0016787">
    <property type="term" value="F:hydrolase activity"/>
    <property type="evidence" value="ECO:0007669"/>
    <property type="project" value="UniProtKB-KW"/>
</dbReference>
<dbReference type="SUPFAM" id="SSF56317">
    <property type="entry name" value="Carbon-nitrogen hydrolase"/>
    <property type="match status" value="1"/>
</dbReference>
<dbReference type="PROSITE" id="PS50263">
    <property type="entry name" value="CN_HYDROLASE"/>
    <property type="match status" value="1"/>
</dbReference>
<evidence type="ECO:0000259" key="1">
    <source>
        <dbReference type="PROSITE" id="PS50263"/>
    </source>
</evidence>
<evidence type="ECO:0000259" key="2">
    <source>
        <dbReference type="PROSITE" id="PS51186"/>
    </source>
</evidence>
<feature type="domain" description="N-acetyltransferase" evidence="2">
    <location>
        <begin position="12"/>
        <end position="203"/>
    </location>
</feature>
<dbReference type="PANTHER" id="PTHR23088:SF50">
    <property type="entry name" value="HYDROLASE YHCX"/>
    <property type="match status" value="1"/>
</dbReference>
<keyword evidence="3" id="KW-0378">Hydrolase</keyword>